<dbReference type="EMBL" id="VFMM01000002">
    <property type="protein sequence ID" value="TQJ11268.1"/>
    <property type="molecule type" value="Genomic_DNA"/>
</dbReference>
<protein>
    <submittedName>
        <fullName evidence="2">Uncharacterized protein</fullName>
    </submittedName>
</protein>
<name>A0A542E7F4_9ACTN</name>
<evidence type="ECO:0000256" key="1">
    <source>
        <dbReference type="SAM" id="Phobius"/>
    </source>
</evidence>
<accession>A0A542E7F4</accession>
<reference evidence="2 3" key="1">
    <citation type="submission" date="2019-06" db="EMBL/GenBank/DDBJ databases">
        <title>Sequencing the genomes of 1000 actinobacteria strains.</title>
        <authorList>
            <person name="Klenk H.-P."/>
        </authorList>
    </citation>
    <scope>NUCLEOTIDE SEQUENCE [LARGE SCALE GENOMIC DNA]</scope>
    <source>
        <strain evidence="2 3">DSM 17305</strain>
    </source>
</reference>
<dbReference type="AlphaFoldDB" id="A0A542E7F4"/>
<evidence type="ECO:0000313" key="2">
    <source>
        <dbReference type="EMBL" id="TQJ11268.1"/>
    </source>
</evidence>
<gene>
    <name evidence="2" type="ORF">FB475_4177</name>
</gene>
<evidence type="ECO:0000313" key="3">
    <source>
        <dbReference type="Proteomes" id="UP000316298"/>
    </source>
</evidence>
<comment type="caution">
    <text evidence="2">The sequence shown here is derived from an EMBL/GenBank/DDBJ whole genome shotgun (WGS) entry which is preliminary data.</text>
</comment>
<sequence length="154" mass="16389">MRRAHKEPPYGRGNTNMHKSFGRRIVAVGAGLGLAAGAYIGIGALQADAATQHTSTAAAAVVVKKSVTVDASDWIVPRWSKVRYFGKTTGIAKGTKVQVQRLEGKKWVTFPASTTVTSKGTYSVYVSSGRVGKFQFRVVVAGVASKPSYLTITK</sequence>
<feature type="transmembrane region" description="Helical" evidence="1">
    <location>
        <begin position="21"/>
        <end position="42"/>
    </location>
</feature>
<dbReference type="Proteomes" id="UP000316298">
    <property type="component" value="Unassembled WGS sequence"/>
</dbReference>
<keyword evidence="3" id="KW-1185">Reference proteome</keyword>
<proteinExistence type="predicted"/>
<keyword evidence="1" id="KW-0812">Transmembrane</keyword>
<organism evidence="2 3">
    <name type="scientific">Kribbella jejuensis</name>
    <dbReference type="NCBI Taxonomy" id="236068"/>
    <lineage>
        <taxon>Bacteria</taxon>
        <taxon>Bacillati</taxon>
        <taxon>Actinomycetota</taxon>
        <taxon>Actinomycetes</taxon>
        <taxon>Propionibacteriales</taxon>
        <taxon>Kribbellaceae</taxon>
        <taxon>Kribbella</taxon>
    </lineage>
</organism>
<keyword evidence="1" id="KW-0472">Membrane</keyword>
<keyword evidence="1" id="KW-1133">Transmembrane helix</keyword>